<sequence>MFVPPSLAANPDFADNQPLHQNYPAMAVVMRSTLNIQKRELLLLNRCQQSLQIEPGMSGWSGG</sequence>
<organism evidence="1 2">
    <name type="scientific">Nostoc punctiforme FACHB-252</name>
    <dbReference type="NCBI Taxonomy" id="1357509"/>
    <lineage>
        <taxon>Bacteria</taxon>
        <taxon>Bacillati</taxon>
        <taxon>Cyanobacteriota</taxon>
        <taxon>Cyanophyceae</taxon>
        <taxon>Nostocales</taxon>
        <taxon>Nostocaceae</taxon>
        <taxon>Nostoc</taxon>
    </lineage>
</organism>
<accession>A0ABR8H9B1</accession>
<gene>
    <name evidence="1" type="ORF">H6G94_13105</name>
</gene>
<keyword evidence="2" id="KW-1185">Reference proteome</keyword>
<evidence type="ECO:0000313" key="2">
    <source>
        <dbReference type="Proteomes" id="UP000606396"/>
    </source>
</evidence>
<comment type="caution">
    <text evidence="1">The sequence shown here is derived from an EMBL/GenBank/DDBJ whole genome shotgun (WGS) entry which is preliminary data.</text>
</comment>
<dbReference type="RefSeq" id="WP_190949778.1">
    <property type="nucleotide sequence ID" value="NZ_JACJTC010000008.1"/>
</dbReference>
<evidence type="ECO:0000313" key="1">
    <source>
        <dbReference type="EMBL" id="MBD2612204.1"/>
    </source>
</evidence>
<dbReference type="EMBL" id="JACJTC010000008">
    <property type="protein sequence ID" value="MBD2612204.1"/>
    <property type="molecule type" value="Genomic_DNA"/>
</dbReference>
<proteinExistence type="predicted"/>
<protein>
    <submittedName>
        <fullName evidence="1">Uncharacterized protein</fullName>
    </submittedName>
</protein>
<reference evidence="1 2" key="1">
    <citation type="journal article" date="2020" name="ISME J.">
        <title>Comparative genomics reveals insights into cyanobacterial evolution and habitat adaptation.</title>
        <authorList>
            <person name="Chen M.Y."/>
            <person name="Teng W.K."/>
            <person name="Zhao L."/>
            <person name="Hu C.X."/>
            <person name="Zhou Y.K."/>
            <person name="Han B.P."/>
            <person name="Song L.R."/>
            <person name="Shu W.S."/>
        </authorList>
    </citation>
    <scope>NUCLEOTIDE SEQUENCE [LARGE SCALE GENOMIC DNA]</scope>
    <source>
        <strain evidence="1 2">FACHB-252</strain>
    </source>
</reference>
<dbReference type="Proteomes" id="UP000606396">
    <property type="component" value="Unassembled WGS sequence"/>
</dbReference>
<name>A0ABR8H9B1_NOSPU</name>